<organism evidence="3 4">
    <name type="scientific">Immersiella caudata</name>
    <dbReference type="NCBI Taxonomy" id="314043"/>
    <lineage>
        <taxon>Eukaryota</taxon>
        <taxon>Fungi</taxon>
        <taxon>Dikarya</taxon>
        <taxon>Ascomycota</taxon>
        <taxon>Pezizomycotina</taxon>
        <taxon>Sordariomycetes</taxon>
        <taxon>Sordariomycetidae</taxon>
        <taxon>Sordariales</taxon>
        <taxon>Lasiosphaeriaceae</taxon>
        <taxon>Immersiella</taxon>
    </lineage>
</organism>
<dbReference type="Proteomes" id="UP001175000">
    <property type="component" value="Unassembled WGS sequence"/>
</dbReference>
<comment type="caution">
    <text evidence="3">The sequence shown here is derived from an EMBL/GenBank/DDBJ whole genome shotgun (WGS) entry which is preliminary data.</text>
</comment>
<dbReference type="Pfam" id="PF06985">
    <property type="entry name" value="HET"/>
    <property type="match status" value="1"/>
</dbReference>
<reference evidence="3" key="1">
    <citation type="submission" date="2023-06" db="EMBL/GenBank/DDBJ databases">
        <title>Genome-scale phylogeny and comparative genomics of the fungal order Sordariales.</title>
        <authorList>
            <consortium name="Lawrence Berkeley National Laboratory"/>
            <person name="Hensen N."/>
            <person name="Bonometti L."/>
            <person name="Westerberg I."/>
            <person name="Brannstrom I.O."/>
            <person name="Guillou S."/>
            <person name="Cros-Aarteil S."/>
            <person name="Calhoun S."/>
            <person name="Haridas S."/>
            <person name="Kuo A."/>
            <person name="Mondo S."/>
            <person name="Pangilinan J."/>
            <person name="Riley R."/>
            <person name="Labutti K."/>
            <person name="Andreopoulos B."/>
            <person name="Lipzen A."/>
            <person name="Chen C."/>
            <person name="Yanf M."/>
            <person name="Daum C."/>
            <person name="Ng V."/>
            <person name="Clum A."/>
            <person name="Steindorff A."/>
            <person name="Ohm R."/>
            <person name="Martin F."/>
            <person name="Silar P."/>
            <person name="Natvig D."/>
            <person name="Lalanne C."/>
            <person name="Gautier V."/>
            <person name="Ament-Velasquez S.L."/>
            <person name="Kruys A."/>
            <person name="Hutchinson M.I."/>
            <person name="Powell A.J."/>
            <person name="Barry K."/>
            <person name="Miller A.N."/>
            <person name="Grigoriev I.V."/>
            <person name="Debuchy R."/>
            <person name="Gladieux P."/>
            <person name="Thoren M.H."/>
            <person name="Johannesson H."/>
        </authorList>
    </citation>
    <scope>NUCLEOTIDE SEQUENCE</scope>
    <source>
        <strain evidence="3">CBS 606.72</strain>
    </source>
</reference>
<dbReference type="PANTHER" id="PTHR33112:SF10">
    <property type="entry name" value="TOL"/>
    <property type="match status" value="1"/>
</dbReference>
<dbReference type="Pfam" id="PF00069">
    <property type="entry name" value="Pkinase"/>
    <property type="match status" value="1"/>
</dbReference>
<feature type="region of interest" description="Disordered" evidence="1">
    <location>
        <begin position="511"/>
        <end position="623"/>
    </location>
</feature>
<sequence>MARQVLADQILGATVESQFDKGGDEFVPEGRLNAIIVTKAIEEELETSVNEPEFWEVVGFIHDQAPRLFAIAVCAVITGAELYQAMKLFMRNEFCDDNLPIKQWDPQEVHEFSTMSPKLWPRARIRAFYTNQWLLLAPVFRVATESPGENEHDFQYYFERSHPLPFTERFTEGSDSGSFGQVFKYKVHPDHLIDPENPDREGERYVAVKGIIVANEVDPAKIASDWGREASNLQKMNSLRQPNIVRFITAFQVRRVEKNQADHYLMFEWADGGNLRNLWRTLPLDHLTPMMVKDAVKQILGLATALSEAHYALDPLVFRHGDLKPENILWFKPMEGDTNTIGTLKIADWGLAKQHILETQLRGVGTSNPSGTKRYAPPEEVEEGLWAATLRPPGADKPTKKRSRLYDVWAMGCITLEFIVWLRYGPDGLWAFNRQILGPGGVEYPAPFYTTKVTQNGKKIAEVHETVIRWMDHMSKDPAFAPGETALGDILELVRERLLVVELPTTLGTSYGPSSFAASGSQPSSRGGSRSREITPLQTPDLTAVNNIDPEVPDIPDANTADIPILISSPDDNETPAPPMPPTTPKALPERGRAPVPGRRESLTQPKTPPIPTAVSEYGQVPSRGKGRALSCHFKDLMEHIVTDNDTDEYWLSWEPNLGLGPEYPETTGEVGGDANVNSDRTPRQHVNANPVTEKNDAASQPTVGGLHVPAKAGVPQTVVHEAHEVHPNLGPSHEYVSGQPDQHNTVRSAHKSPKPGSERKTVLTTIRVAVKDEWESLVDNKFASSLFATMKSSKIALPESQLSSNLCEECKDLRKRIWIMGFNKTYHTDQLRQRAETKICDLCGLLWKACERHRFTEQARVLFERHESSLKINGVGQRALSIFRSPELELRIGNTIQIGFPKLSKVASKTHFQVIKQWITNCNENHGAFGCLPTPDHPSSPASAAKQLPTRVIEVGHPGDSRLYLRETASGGVAQGEWLALSHQWGPGPHFSTTRKTLFAHLEGIDFDALPATFRDAVTVTRALGYPYLWIDSLCIIQGDDGDFHQEAKRMEQVYSGACCVLAISRTAGHTAGFLTPRKDTDYVTLQNGRQAPFYVCEAIDDFDSHVLKSDLSKRGWVLQEHALARRTVFYTDHQTYWECGEGIRSHSELAALLGDPNFPHRMLNASRGGKITLFQDLYKRYSSLGLRNEFDRPTAIDGLQHRILTALGLKGGFGALDGGTENKGLLRRSLLWVGAENQELNRIKFAVDRKISVVPSWSWMAYTGTIDYISPPFNGVDWEELQSPWSGYGKGDEGIRTEVQGGNIALVAEAREYDPGKGSTDDSLLAFDKPNGLSSPKTLCVILGRQKGVASDHQRHYLLFIEAAGRDRNGKELYERVGVGYLPGRCVEGGSFGRVTIH</sequence>
<feature type="compositionally biased region" description="Polar residues" evidence="1">
    <location>
        <begin position="536"/>
        <end position="546"/>
    </location>
</feature>
<dbReference type="InterPro" id="IPR010730">
    <property type="entry name" value="HET"/>
</dbReference>
<dbReference type="EMBL" id="JAULSU010000006">
    <property type="protein sequence ID" value="KAK0613670.1"/>
    <property type="molecule type" value="Genomic_DNA"/>
</dbReference>
<dbReference type="SUPFAM" id="SSF56112">
    <property type="entry name" value="Protein kinase-like (PK-like)"/>
    <property type="match status" value="1"/>
</dbReference>
<dbReference type="InterPro" id="IPR000719">
    <property type="entry name" value="Prot_kinase_dom"/>
</dbReference>
<feature type="compositionally biased region" description="Basic and acidic residues" evidence="1">
    <location>
        <begin position="588"/>
        <end position="602"/>
    </location>
</feature>
<dbReference type="SMART" id="SM00220">
    <property type="entry name" value="S_TKc"/>
    <property type="match status" value="1"/>
</dbReference>
<dbReference type="PROSITE" id="PS50011">
    <property type="entry name" value="PROTEIN_KINASE_DOM"/>
    <property type="match status" value="1"/>
</dbReference>
<evidence type="ECO:0000259" key="2">
    <source>
        <dbReference type="PROSITE" id="PS50011"/>
    </source>
</evidence>
<dbReference type="InterPro" id="IPR011009">
    <property type="entry name" value="Kinase-like_dom_sf"/>
</dbReference>
<keyword evidence="4" id="KW-1185">Reference proteome</keyword>
<protein>
    <recommendedName>
        <fullName evidence="2">Protein kinase domain-containing protein</fullName>
    </recommendedName>
</protein>
<dbReference type="Gene3D" id="1.10.510.10">
    <property type="entry name" value="Transferase(Phosphotransferase) domain 1"/>
    <property type="match status" value="1"/>
</dbReference>
<evidence type="ECO:0000313" key="3">
    <source>
        <dbReference type="EMBL" id="KAK0613670.1"/>
    </source>
</evidence>
<dbReference type="CDD" id="cd00180">
    <property type="entry name" value="PKc"/>
    <property type="match status" value="1"/>
</dbReference>
<dbReference type="GO" id="GO:0005524">
    <property type="term" value="F:ATP binding"/>
    <property type="evidence" value="ECO:0007669"/>
    <property type="project" value="InterPro"/>
</dbReference>
<feature type="domain" description="Protein kinase" evidence="2">
    <location>
        <begin position="168"/>
        <end position="494"/>
    </location>
</feature>
<dbReference type="GO" id="GO:0004672">
    <property type="term" value="F:protein kinase activity"/>
    <property type="evidence" value="ECO:0007669"/>
    <property type="project" value="InterPro"/>
</dbReference>
<feature type="compositionally biased region" description="Polar residues" evidence="1">
    <location>
        <begin position="676"/>
        <end position="703"/>
    </location>
</feature>
<evidence type="ECO:0000313" key="4">
    <source>
        <dbReference type="Proteomes" id="UP001175000"/>
    </source>
</evidence>
<feature type="region of interest" description="Disordered" evidence="1">
    <location>
        <begin position="738"/>
        <end position="761"/>
    </location>
</feature>
<gene>
    <name evidence="3" type="ORF">B0T14DRAFT_499110</name>
</gene>
<proteinExistence type="predicted"/>
<dbReference type="PANTHER" id="PTHR33112">
    <property type="entry name" value="DOMAIN PROTEIN, PUTATIVE-RELATED"/>
    <property type="match status" value="1"/>
</dbReference>
<feature type="region of interest" description="Disordered" evidence="1">
    <location>
        <begin position="675"/>
        <end position="703"/>
    </location>
</feature>
<evidence type="ECO:0000256" key="1">
    <source>
        <dbReference type="SAM" id="MobiDB-lite"/>
    </source>
</evidence>
<name>A0AA40BU27_9PEZI</name>
<dbReference type="Gene3D" id="3.30.200.20">
    <property type="entry name" value="Phosphorylase Kinase, domain 1"/>
    <property type="match status" value="1"/>
</dbReference>
<feature type="compositionally biased region" description="Low complexity" evidence="1">
    <location>
        <begin position="512"/>
        <end position="528"/>
    </location>
</feature>
<accession>A0AA40BU27</accession>